<keyword evidence="4" id="KW-1185">Reference proteome</keyword>
<dbReference type="GO" id="GO:0006384">
    <property type="term" value="P:transcription initiation at RNA polymerase III promoter"/>
    <property type="evidence" value="ECO:0007669"/>
    <property type="project" value="InterPro"/>
</dbReference>
<sequence length="438" mass="49802">MSEIRNGFASMKYERVKASKLDVDKVVLQNTDLASPASFTRLTVPHNYSYRQNPTVRVAVDGSGHITAFNTQVPVKRGLFAVKCDVEAVPVSPPGYLEPEDKVEPHLKDVVRELRALLDKRPVVTRRVMLNNISRKYEYLYKLATNYVGYTFRSGPWKDALVKYGVDPRSDPKYRYYQTMTFQVNPKDKRRPDMWSDGKTKWEKGTADASRRADSHLFDGTTIVVDGKTWQACDITDPLLREILETDKLRSECDNQMFGWFQNGTWSKARVIMREKISILIAGGTPSDEIYRRFVTLPEIIDDSTVQEYHVGRTAGSKVIEIATDIRNLAKSNEQLNLRLSRQVGRSSTSKSLSEDGTLKERSTASTVEETGLQNDHLDIVMEGEQEGDFDASDNDVATEAPERWVKDRTGGTVHGDTEREQENEVEREDQGNDESWE</sequence>
<evidence type="ECO:0000259" key="2">
    <source>
        <dbReference type="Pfam" id="PF09734"/>
    </source>
</evidence>
<dbReference type="GO" id="GO:0000127">
    <property type="term" value="C:transcription factor TFIIIC complex"/>
    <property type="evidence" value="ECO:0007669"/>
    <property type="project" value="InterPro"/>
</dbReference>
<name>A0A4U0X9F8_9PEZI</name>
<dbReference type="EMBL" id="NAJN01000510">
    <property type="protein sequence ID" value="TKA72266.1"/>
    <property type="molecule type" value="Genomic_DNA"/>
</dbReference>
<dbReference type="STRING" id="331657.A0A4U0X9F8"/>
<protein>
    <recommendedName>
        <fullName evidence="2">Transcription factor IIIC subunit 5 HTH domain-containing protein</fullName>
    </recommendedName>
</protein>
<dbReference type="PANTHER" id="PTHR13230:SF5">
    <property type="entry name" value="GENERAL TRANSCRIPTION FACTOR 3C POLYPEPTIDE 5"/>
    <property type="match status" value="1"/>
</dbReference>
<dbReference type="PANTHER" id="PTHR13230">
    <property type="entry name" value="GENERAL TRANSCRIPTION FACTOR IIIC, POLYPEPTIDE 5"/>
    <property type="match status" value="1"/>
</dbReference>
<feature type="compositionally biased region" description="Basic and acidic residues" evidence="1">
    <location>
        <begin position="401"/>
        <end position="431"/>
    </location>
</feature>
<proteinExistence type="predicted"/>
<dbReference type="InterPro" id="IPR019136">
    <property type="entry name" value="TF_IIIC_su-5_HTH"/>
</dbReference>
<comment type="caution">
    <text evidence="3">The sequence shown here is derived from an EMBL/GenBank/DDBJ whole genome shotgun (WGS) entry which is preliminary data.</text>
</comment>
<dbReference type="AlphaFoldDB" id="A0A4U0X9F8"/>
<feature type="region of interest" description="Disordered" evidence="1">
    <location>
        <begin position="341"/>
        <end position="438"/>
    </location>
</feature>
<evidence type="ECO:0000256" key="1">
    <source>
        <dbReference type="SAM" id="MobiDB-lite"/>
    </source>
</evidence>
<reference evidence="3 4" key="1">
    <citation type="submission" date="2017-03" db="EMBL/GenBank/DDBJ databases">
        <title>Genomes of endolithic fungi from Antarctica.</title>
        <authorList>
            <person name="Coleine C."/>
            <person name="Masonjones S."/>
            <person name="Stajich J.E."/>
        </authorList>
    </citation>
    <scope>NUCLEOTIDE SEQUENCE [LARGE SCALE GENOMIC DNA]</scope>
    <source>
        <strain evidence="3 4">CCFEE 5187</strain>
    </source>
</reference>
<dbReference type="GO" id="GO:0001002">
    <property type="term" value="F:RNA polymerase III type 1 promoter sequence-specific DNA binding"/>
    <property type="evidence" value="ECO:0007669"/>
    <property type="project" value="TreeGrafter"/>
</dbReference>
<feature type="compositionally biased region" description="Polar residues" evidence="1">
    <location>
        <begin position="341"/>
        <end position="352"/>
    </location>
</feature>
<feature type="compositionally biased region" description="Basic and acidic residues" evidence="1">
    <location>
        <begin position="353"/>
        <end position="363"/>
    </location>
</feature>
<gene>
    <name evidence="3" type="ORF">B0A49_05181</name>
</gene>
<feature type="domain" description="Transcription factor IIIC subunit 5 HTH" evidence="2">
    <location>
        <begin position="35"/>
        <end position="183"/>
    </location>
</feature>
<dbReference type="Pfam" id="PF09734">
    <property type="entry name" value="Tau95"/>
    <property type="match status" value="1"/>
</dbReference>
<evidence type="ECO:0000313" key="3">
    <source>
        <dbReference type="EMBL" id="TKA72266.1"/>
    </source>
</evidence>
<dbReference type="Proteomes" id="UP000308768">
    <property type="component" value="Unassembled WGS sequence"/>
</dbReference>
<organism evidence="3 4">
    <name type="scientific">Cryomyces minteri</name>
    <dbReference type="NCBI Taxonomy" id="331657"/>
    <lineage>
        <taxon>Eukaryota</taxon>
        <taxon>Fungi</taxon>
        <taxon>Dikarya</taxon>
        <taxon>Ascomycota</taxon>
        <taxon>Pezizomycotina</taxon>
        <taxon>Dothideomycetes</taxon>
        <taxon>Dothideomycetes incertae sedis</taxon>
        <taxon>Cryomyces</taxon>
    </lineage>
</organism>
<accession>A0A4U0X9F8</accession>
<dbReference type="InterPro" id="IPR040454">
    <property type="entry name" value="TF_IIIC_Tfc1/Sfc1"/>
</dbReference>
<dbReference type="GO" id="GO:0001003">
    <property type="term" value="F:RNA polymerase III type 2 promoter sequence-specific DNA binding"/>
    <property type="evidence" value="ECO:0007669"/>
    <property type="project" value="TreeGrafter"/>
</dbReference>
<feature type="compositionally biased region" description="Polar residues" evidence="1">
    <location>
        <begin position="364"/>
        <end position="374"/>
    </location>
</feature>
<dbReference type="OrthoDB" id="5598268at2759"/>
<evidence type="ECO:0000313" key="4">
    <source>
        <dbReference type="Proteomes" id="UP000308768"/>
    </source>
</evidence>
<feature type="compositionally biased region" description="Acidic residues" evidence="1">
    <location>
        <begin position="382"/>
        <end position="394"/>
    </location>
</feature>